<feature type="non-terminal residue" evidence="1">
    <location>
        <position position="1"/>
    </location>
</feature>
<protein>
    <submittedName>
        <fullName evidence="1">Uncharacterized protein</fullName>
    </submittedName>
</protein>
<accession>A0A1B6L288</accession>
<organism evidence="1">
    <name type="scientific">Graphocephala atropunctata</name>
    <dbReference type="NCBI Taxonomy" id="36148"/>
    <lineage>
        <taxon>Eukaryota</taxon>
        <taxon>Metazoa</taxon>
        <taxon>Ecdysozoa</taxon>
        <taxon>Arthropoda</taxon>
        <taxon>Hexapoda</taxon>
        <taxon>Insecta</taxon>
        <taxon>Pterygota</taxon>
        <taxon>Neoptera</taxon>
        <taxon>Paraneoptera</taxon>
        <taxon>Hemiptera</taxon>
        <taxon>Auchenorrhyncha</taxon>
        <taxon>Membracoidea</taxon>
        <taxon>Cicadellidae</taxon>
        <taxon>Cicadellinae</taxon>
        <taxon>Cicadellini</taxon>
        <taxon>Graphocephala</taxon>
    </lineage>
</organism>
<proteinExistence type="predicted"/>
<evidence type="ECO:0000313" key="1">
    <source>
        <dbReference type="EMBL" id="JAT17842.1"/>
    </source>
</evidence>
<name>A0A1B6L288_9HEMI</name>
<reference evidence="1" key="1">
    <citation type="submission" date="2015-11" db="EMBL/GenBank/DDBJ databases">
        <title>De novo transcriptome assembly of four potential Pierce s Disease insect vectors from Arizona vineyards.</title>
        <authorList>
            <person name="Tassone E.E."/>
        </authorList>
    </citation>
    <scope>NUCLEOTIDE SEQUENCE</scope>
</reference>
<gene>
    <name evidence="1" type="ORF">g.18412</name>
</gene>
<dbReference type="AlphaFoldDB" id="A0A1B6L288"/>
<dbReference type="EMBL" id="GEBQ01022135">
    <property type="protein sequence ID" value="JAT17842.1"/>
    <property type="molecule type" value="Transcribed_RNA"/>
</dbReference>
<sequence length="193" mass="21687">VLVVVTAVSLVAAQDETTKRLSFFGKCPKNFEAFDKTGNFDQFARFEEWDFFMVSDTENTEYWSMGILDYEPTDAPGVYVNKVVFSTDCVANNSQILLEVLIKADGPGKAIAHVIDTPSITIHAYFLKYICGKLAYVLLCSESGTAEYPTRLVATRNNYAISDCVLGSIWRHEYTHFHKQGHMRHVLGCPLLV</sequence>